<evidence type="ECO:0000313" key="2">
    <source>
        <dbReference type="EMBL" id="GGJ86454.1"/>
    </source>
</evidence>
<dbReference type="RefSeq" id="WP_188743873.1">
    <property type="nucleotide sequence ID" value="NZ_BAABFW010000040.1"/>
</dbReference>
<sequence length="707" mass="77789">MLISTETDEQHEQAPKPGEFDAALVVVHGMGNAFTSQVLLEWAEPLLGRLDWLARDPLIGGGDDRHGVKVHESTLVGDTPLITATVTFPRRTGDQGSARLVRPAPGAEPARRRIALLEARWSESFVPMTRGQVFKWAMPFLWRAITRMLRLFLGTMVLVPWYTMRQHLKAPVSTLLLPPWLNFIVDWVRIIVGSAFYVVVTLFVVALGSVATMLLPLLSPLLLIPWFKNVAQGVIDGVVESIGDVATWKERPVRAAAMRLVVRDAITRARELVGDTGEVQVLAHSQGAAVATYTILEELMPADLRLRRLTTVGAAVVLLGRENWPGRSTPYHPVDTWMRMNSGAPEADRLAWENYWATWDPFSAGPIADRAKDAHARWRTAYFPEGATPPDGPEEHAVHNTSQPFLDHSLYYDNVPQVIEPTALHLLGDDYPRPPAAVANLEDRLSVIGKKSSALNVLAALVIAAIVPGLPAVSAFLADLARSITSFIGAGLAWVGAFFTGSAPEPDTEQGAWFLAGDGESLSTGGWVLASILLFALLVWVGQRIQRWIYRSRVWERCPYDAKIWLTLSTIPRAAYVLGAATAVWFAIFVWWTEDVPTLLIAGVVLLIVSAFVVVEPRFAPAPVVVPGPAFGPSGTTARAPRHASLTRPTIGNLIKDRDYQDERDARARLTRHPTTSWSRYWARVFYRWSDPGAPAVSPETTTSTAP</sequence>
<dbReference type="SUPFAM" id="SSF53474">
    <property type="entry name" value="alpha/beta-Hydrolases"/>
    <property type="match status" value="1"/>
</dbReference>
<keyword evidence="3" id="KW-1185">Reference proteome</keyword>
<dbReference type="EMBL" id="BMMD01000015">
    <property type="protein sequence ID" value="GGJ86454.1"/>
    <property type="molecule type" value="Genomic_DNA"/>
</dbReference>
<evidence type="ECO:0000313" key="3">
    <source>
        <dbReference type="Proteomes" id="UP000636956"/>
    </source>
</evidence>
<evidence type="ECO:0008006" key="4">
    <source>
        <dbReference type="Google" id="ProtNLM"/>
    </source>
</evidence>
<accession>A0A917PP47</accession>
<feature type="transmembrane region" description="Helical" evidence="1">
    <location>
        <begin position="484"/>
        <end position="504"/>
    </location>
</feature>
<feature type="transmembrane region" description="Helical" evidence="1">
    <location>
        <begin position="574"/>
        <end position="592"/>
    </location>
</feature>
<gene>
    <name evidence="2" type="ORF">GCM10011372_26120</name>
</gene>
<feature type="transmembrane region" description="Helical" evidence="1">
    <location>
        <begin position="195"/>
        <end position="218"/>
    </location>
</feature>
<reference evidence="2" key="2">
    <citation type="submission" date="2020-09" db="EMBL/GenBank/DDBJ databases">
        <authorList>
            <person name="Sun Q."/>
            <person name="Zhou Y."/>
        </authorList>
    </citation>
    <scope>NUCLEOTIDE SEQUENCE</scope>
    <source>
        <strain evidence="2">CGMCC 1.8984</strain>
    </source>
</reference>
<reference evidence="2" key="1">
    <citation type="journal article" date="2014" name="Int. J. Syst. Evol. Microbiol.">
        <title>Complete genome sequence of Corynebacterium casei LMG S-19264T (=DSM 44701T), isolated from a smear-ripened cheese.</title>
        <authorList>
            <consortium name="US DOE Joint Genome Institute (JGI-PGF)"/>
            <person name="Walter F."/>
            <person name="Albersmeier A."/>
            <person name="Kalinowski J."/>
            <person name="Ruckert C."/>
        </authorList>
    </citation>
    <scope>NUCLEOTIDE SEQUENCE</scope>
    <source>
        <strain evidence="2">CGMCC 1.8984</strain>
    </source>
</reference>
<proteinExistence type="predicted"/>
<feature type="transmembrane region" description="Helical" evidence="1">
    <location>
        <begin position="140"/>
        <end position="162"/>
    </location>
</feature>
<keyword evidence="1" id="KW-1133">Transmembrane helix</keyword>
<keyword evidence="1" id="KW-0472">Membrane</keyword>
<comment type="caution">
    <text evidence="2">The sequence shown here is derived from an EMBL/GenBank/DDBJ whole genome shotgun (WGS) entry which is preliminary data.</text>
</comment>
<protein>
    <recommendedName>
        <fullName evidence="4">Alpha/beta hydrolase</fullName>
    </recommendedName>
</protein>
<dbReference type="InterPro" id="IPR029058">
    <property type="entry name" value="AB_hydrolase_fold"/>
</dbReference>
<organism evidence="2 3">
    <name type="scientific">Agromyces bauzanensis</name>
    <dbReference type="NCBI Taxonomy" id="1308924"/>
    <lineage>
        <taxon>Bacteria</taxon>
        <taxon>Bacillati</taxon>
        <taxon>Actinomycetota</taxon>
        <taxon>Actinomycetes</taxon>
        <taxon>Micrococcales</taxon>
        <taxon>Microbacteriaceae</taxon>
        <taxon>Agromyces</taxon>
    </lineage>
</organism>
<feature type="transmembrane region" description="Helical" evidence="1">
    <location>
        <begin position="524"/>
        <end position="542"/>
    </location>
</feature>
<dbReference type="AlphaFoldDB" id="A0A917PP47"/>
<keyword evidence="1" id="KW-0812">Transmembrane</keyword>
<dbReference type="Proteomes" id="UP000636956">
    <property type="component" value="Unassembled WGS sequence"/>
</dbReference>
<feature type="transmembrane region" description="Helical" evidence="1">
    <location>
        <begin position="454"/>
        <end position="477"/>
    </location>
</feature>
<name>A0A917PP47_9MICO</name>
<feature type="transmembrane region" description="Helical" evidence="1">
    <location>
        <begin position="598"/>
        <end position="615"/>
    </location>
</feature>
<evidence type="ECO:0000256" key="1">
    <source>
        <dbReference type="SAM" id="Phobius"/>
    </source>
</evidence>